<organism evidence="2">
    <name type="scientific">bioreactor metagenome</name>
    <dbReference type="NCBI Taxonomy" id="1076179"/>
    <lineage>
        <taxon>unclassified sequences</taxon>
        <taxon>metagenomes</taxon>
        <taxon>ecological metagenomes</taxon>
    </lineage>
</organism>
<evidence type="ECO:0008006" key="3">
    <source>
        <dbReference type="Google" id="ProtNLM"/>
    </source>
</evidence>
<feature type="transmembrane region" description="Helical" evidence="1">
    <location>
        <begin position="6"/>
        <end position="26"/>
    </location>
</feature>
<dbReference type="EMBL" id="VSSQ01000361">
    <property type="protein sequence ID" value="MPL92520.1"/>
    <property type="molecule type" value="Genomic_DNA"/>
</dbReference>
<keyword evidence="1" id="KW-0472">Membrane</keyword>
<comment type="caution">
    <text evidence="2">The sequence shown here is derived from an EMBL/GenBank/DDBJ whole genome shotgun (WGS) entry which is preliminary data.</text>
</comment>
<accession>A0A644VMW7</accession>
<gene>
    <name evidence="2" type="ORF">SDC9_38621</name>
</gene>
<sequence length="72" mass="7837">MPIVNVQALIALGMFLASLFIARIVVRIRNGSLPGGEMWVLYLRMLLGFLLAGAVTLAFYSFAGVDVISKHL</sequence>
<protein>
    <recommendedName>
        <fullName evidence="3">Flagellar biosynthesis protein FliR</fullName>
    </recommendedName>
</protein>
<dbReference type="AlphaFoldDB" id="A0A644VMW7"/>
<evidence type="ECO:0000313" key="2">
    <source>
        <dbReference type="EMBL" id="MPL92520.1"/>
    </source>
</evidence>
<name>A0A644VMW7_9ZZZZ</name>
<feature type="transmembrane region" description="Helical" evidence="1">
    <location>
        <begin position="38"/>
        <end position="63"/>
    </location>
</feature>
<evidence type="ECO:0000256" key="1">
    <source>
        <dbReference type="SAM" id="Phobius"/>
    </source>
</evidence>
<proteinExistence type="predicted"/>
<reference evidence="2" key="1">
    <citation type="submission" date="2019-08" db="EMBL/GenBank/DDBJ databases">
        <authorList>
            <person name="Kucharzyk K."/>
            <person name="Murdoch R.W."/>
            <person name="Higgins S."/>
            <person name="Loffler F."/>
        </authorList>
    </citation>
    <scope>NUCLEOTIDE SEQUENCE</scope>
</reference>
<keyword evidence="1" id="KW-1133">Transmembrane helix</keyword>
<keyword evidence="1" id="KW-0812">Transmembrane</keyword>